<dbReference type="GeneID" id="18909459"/>
<evidence type="ECO:0000313" key="1">
    <source>
        <dbReference type="EMBL" id="EKM61729.1"/>
    </source>
</evidence>
<accession>K5WR40</accession>
<dbReference type="KEGG" id="pco:PHACADRAFT_169175"/>
<evidence type="ECO:0000313" key="2">
    <source>
        <dbReference type="Proteomes" id="UP000008370"/>
    </source>
</evidence>
<protein>
    <submittedName>
        <fullName evidence="1">Uncharacterized protein</fullName>
    </submittedName>
</protein>
<dbReference type="AlphaFoldDB" id="K5WR40"/>
<name>K5WR40_PHACS</name>
<organism evidence="1 2">
    <name type="scientific">Phanerochaete carnosa (strain HHB-10118-sp)</name>
    <name type="common">White-rot fungus</name>
    <name type="synonym">Peniophora carnosa</name>
    <dbReference type="NCBI Taxonomy" id="650164"/>
    <lineage>
        <taxon>Eukaryota</taxon>
        <taxon>Fungi</taxon>
        <taxon>Dikarya</taxon>
        <taxon>Basidiomycota</taxon>
        <taxon>Agaricomycotina</taxon>
        <taxon>Agaricomycetes</taxon>
        <taxon>Polyporales</taxon>
        <taxon>Phanerochaetaceae</taxon>
        <taxon>Phanerochaete</taxon>
    </lineage>
</organism>
<gene>
    <name evidence="1" type="ORF">PHACADRAFT_169175</name>
</gene>
<dbReference type="RefSeq" id="XP_007391132.1">
    <property type="nucleotide sequence ID" value="XM_007391070.1"/>
</dbReference>
<keyword evidence="2" id="KW-1185">Reference proteome</keyword>
<proteinExistence type="predicted"/>
<dbReference type="EMBL" id="JH930468">
    <property type="protein sequence ID" value="EKM61729.1"/>
    <property type="molecule type" value="Genomic_DNA"/>
</dbReference>
<sequence>MYPNIDYKPISREVPKASCRYSTRDSPGRSGVARTFKVAASRAPTRQSTAPVYWCASLPRELAHIIQPWHICSYRMSRNFDPDRLAEDSRLSGGPRLKRCQLLQSKAS</sequence>
<dbReference type="InParanoid" id="K5WR40"/>
<reference evidence="1 2" key="1">
    <citation type="journal article" date="2012" name="BMC Genomics">
        <title>Comparative genomics of the white-rot fungi, Phanerochaete carnosa and P. chrysosporium, to elucidate the genetic basis of the distinct wood types they colonize.</title>
        <authorList>
            <person name="Suzuki H."/>
            <person name="MacDonald J."/>
            <person name="Syed K."/>
            <person name="Salamov A."/>
            <person name="Hori C."/>
            <person name="Aerts A."/>
            <person name="Henrissat B."/>
            <person name="Wiebenga A."/>
            <person name="vanKuyk P.A."/>
            <person name="Barry K."/>
            <person name="Lindquist E."/>
            <person name="LaButti K."/>
            <person name="Lapidus A."/>
            <person name="Lucas S."/>
            <person name="Coutinho P."/>
            <person name="Gong Y."/>
            <person name="Samejima M."/>
            <person name="Mahadevan R."/>
            <person name="Abou-Zaid M."/>
            <person name="de Vries R.P."/>
            <person name="Igarashi K."/>
            <person name="Yadav J.S."/>
            <person name="Grigoriev I.V."/>
            <person name="Master E.R."/>
        </authorList>
    </citation>
    <scope>NUCLEOTIDE SEQUENCE [LARGE SCALE GENOMIC DNA]</scope>
    <source>
        <strain evidence="1 2">HHB-10118-sp</strain>
    </source>
</reference>
<dbReference type="Proteomes" id="UP000008370">
    <property type="component" value="Unassembled WGS sequence"/>
</dbReference>
<dbReference type="HOGENOM" id="CLU_2400388_0_0_1"/>